<dbReference type="InterPro" id="IPR016160">
    <property type="entry name" value="Ald_DH_CS_CYS"/>
</dbReference>
<accession>A0A1C6SVA0</accession>
<reference evidence="3 4" key="1">
    <citation type="submission" date="2016-06" db="EMBL/GenBank/DDBJ databases">
        <authorList>
            <person name="Kjaerup R.B."/>
            <person name="Dalgaard T.S."/>
            <person name="Juul-Madsen H.R."/>
        </authorList>
    </citation>
    <scope>NUCLEOTIDE SEQUENCE [LARGE SCALE GENOMIC DNA]</scope>
    <source>
        <strain evidence="3 4">DSM 43818</strain>
    </source>
</reference>
<dbReference type="InterPro" id="IPR016163">
    <property type="entry name" value="Ald_DH_C"/>
</dbReference>
<dbReference type="PROSITE" id="PS00070">
    <property type="entry name" value="ALDEHYDE_DEHYDR_CYS"/>
    <property type="match status" value="1"/>
</dbReference>
<gene>
    <name evidence="3" type="ORF">GA0070616_4677</name>
</gene>
<dbReference type="AlphaFoldDB" id="A0A1C6SVA0"/>
<evidence type="ECO:0000313" key="3">
    <source>
        <dbReference type="EMBL" id="SCL33262.1"/>
    </source>
</evidence>
<dbReference type="STRING" id="145857.GA0070616_4677"/>
<evidence type="ECO:0000256" key="1">
    <source>
        <dbReference type="ARBA" id="ARBA00023002"/>
    </source>
</evidence>
<sequence length="499" mass="50339">MTLPGGWPGETFVPAGPGHPPPMHTVAQLIGGVWGAGGDGGEFVVHDPSDSSPVTSAPVATADEVGKAVDAARGVAAQWAATPAAQRAAALHAAADAVEAAADELARVTTAEMGKPLGDARGGVEAGVGTLRQYAELAPLRGGRTLLGEPAAIDYLMPQPRGVVAAITPWNDPVAVSCGLLGAALVTGNVVLYKPSERTPATGWLLARALDQALPPGVLSLLTGGPEVGAALAAQEVDVVAHVGSTATGRAIAAAAARTGAKLLLENGGSDPLVVDGDVDPGWAAAQAALGSFANAGQICVAVERIYVHRDVAEDFVDALVERAATLRVGPGLEPGTELGPLVDRRHRDRVHGQVTAAVAEGARLRAGGTLPDGPGAFYPATVVSDCRHEMALVREETFGPVAPVVVVDSFSEGLRCAADSPYGLAATVLTGSMSHAQRACRELPVGTVKVNAVFGGAPGGAAHPRRASGQGYGYGPELLDEFSATKMVHVAPPGGGHW</sequence>
<dbReference type="InterPro" id="IPR016161">
    <property type="entry name" value="Ald_DH/histidinol_DH"/>
</dbReference>
<dbReference type="InterPro" id="IPR015590">
    <property type="entry name" value="Aldehyde_DH_dom"/>
</dbReference>
<dbReference type="EMBL" id="FMHT01000003">
    <property type="protein sequence ID" value="SCL33262.1"/>
    <property type="molecule type" value="Genomic_DNA"/>
</dbReference>
<dbReference type="GO" id="GO:0016620">
    <property type="term" value="F:oxidoreductase activity, acting on the aldehyde or oxo group of donors, NAD or NADP as acceptor"/>
    <property type="evidence" value="ECO:0007669"/>
    <property type="project" value="InterPro"/>
</dbReference>
<dbReference type="CDD" id="cd07078">
    <property type="entry name" value="ALDH"/>
    <property type="match status" value="1"/>
</dbReference>
<dbReference type="PANTHER" id="PTHR11699">
    <property type="entry name" value="ALDEHYDE DEHYDROGENASE-RELATED"/>
    <property type="match status" value="1"/>
</dbReference>
<dbReference type="Gene3D" id="3.40.309.10">
    <property type="entry name" value="Aldehyde Dehydrogenase, Chain A, domain 2"/>
    <property type="match status" value="1"/>
</dbReference>
<keyword evidence="4" id="KW-1185">Reference proteome</keyword>
<dbReference type="InterPro" id="IPR016162">
    <property type="entry name" value="Ald_DH_N"/>
</dbReference>
<dbReference type="SUPFAM" id="SSF53720">
    <property type="entry name" value="ALDH-like"/>
    <property type="match status" value="1"/>
</dbReference>
<dbReference type="Gene3D" id="3.40.605.10">
    <property type="entry name" value="Aldehyde Dehydrogenase, Chain A, domain 1"/>
    <property type="match status" value="1"/>
</dbReference>
<keyword evidence="1" id="KW-0560">Oxidoreductase</keyword>
<name>A0A1C6SVA0_9ACTN</name>
<dbReference type="Pfam" id="PF00171">
    <property type="entry name" value="Aldedh"/>
    <property type="match status" value="1"/>
</dbReference>
<dbReference type="Proteomes" id="UP000199699">
    <property type="component" value="Unassembled WGS sequence"/>
</dbReference>
<feature type="domain" description="Aldehyde dehydrogenase" evidence="2">
    <location>
        <begin position="41"/>
        <end position="489"/>
    </location>
</feature>
<organism evidence="3 4">
    <name type="scientific">Micromonospora nigra</name>
    <dbReference type="NCBI Taxonomy" id="145857"/>
    <lineage>
        <taxon>Bacteria</taxon>
        <taxon>Bacillati</taxon>
        <taxon>Actinomycetota</taxon>
        <taxon>Actinomycetes</taxon>
        <taxon>Micromonosporales</taxon>
        <taxon>Micromonosporaceae</taxon>
        <taxon>Micromonospora</taxon>
    </lineage>
</organism>
<evidence type="ECO:0000259" key="2">
    <source>
        <dbReference type="Pfam" id="PF00171"/>
    </source>
</evidence>
<proteinExistence type="predicted"/>
<protein>
    <submittedName>
        <fullName evidence="3">Succinate-semialdehyde dehydrogenase / glutarate-semialdehyde dehydrogenase</fullName>
    </submittedName>
</protein>
<evidence type="ECO:0000313" key="4">
    <source>
        <dbReference type="Proteomes" id="UP000199699"/>
    </source>
</evidence>